<keyword evidence="2" id="KW-1185">Reference proteome</keyword>
<dbReference type="SUPFAM" id="SSF159501">
    <property type="entry name" value="EreA/ChaN-like"/>
    <property type="match status" value="1"/>
</dbReference>
<sequence>MWWCSSPPPSSPWRWSTRPQGEPQAVEFATAQLSAPLLDARVLALGEATHGNADYQNLRLELSRKVLPHGTRTIVMEEDYGTTSLVNDYIQGGEGTAEEAALRFGFRLNQTAENARWLEWLRDYNADLPAGGRVQLVGMDVQRVPASRSIALDGLAHHDPAAAERLGAVLSGLEDGEVTDAHATATRELVDATRTLPGSPHPHNAALALHHHVELMRTGDYSTVREEAMFDMLTRLVEQSTTPVLLFAHNGHVAKAEQGMLTQPVGAMAAETWGDDYQVIGTDFIDTEFLSGTPEERQAWTLHNRTPLAGVFAGTDVGYLDFADTSGKNRELVDTLITMGSAGERFTRLQQLIPLFHLVAGVPSEWYDALIIVDDATPTTMLG</sequence>
<dbReference type="RefSeq" id="WP_284875222.1">
    <property type="nucleotide sequence ID" value="NZ_CP126970.1"/>
</dbReference>
<gene>
    <name evidence="1" type="ORF">QP029_02030</name>
</gene>
<dbReference type="Gene3D" id="1.20.1440.30">
    <property type="entry name" value="Biosynthetic Protein domain"/>
    <property type="match status" value="1"/>
</dbReference>
<dbReference type="PANTHER" id="PTHR31299">
    <property type="entry name" value="ESTERASE, PUTATIVE (AFU_ORTHOLOGUE AFUA_1G05850)-RELATED"/>
    <property type="match status" value="1"/>
</dbReference>
<dbReference type="PANTHER" id="PTHR31299:SF0">
    <property type="entry name" value="ESTERASE, PUTATIVE (AFU_ORTHOLOGUE AFUA_1G05850)-RELATED"/>
    <property type="match status" value="1"/>
</dbReference>
<organism evidence="1 2">
    <name type="scientific">Corynebacterium suedekumii</name>
    <dbReference type="NCBI Taxonomy" id="3049801"/>
    <lineage>
        <taxon>Bacteria</taxon>
        <taxon>Bacillati</taxon>
        <taxon>Actinomycetota</taxon>
        <taxon>Actinomycetes</taxon>
        <taxon>Mycobacteriales</taxon>
        <taxon>Corynebacteriaceae</taxon>
        <taxon>Corynebacterium</taxon>
    </lineage>
</organism>
<name>A0ABY8VSV4_9CORY</name>
<evidence type="ECO:0000313" key="2">
    <source>
        <dbReference type="Proteomes" id="UP001238805"/>
    </source>
</evidence>
<evidence type="ECO:0000313" key="1">
    <source>
        <dbReference type="EMBL" id="WIM70640.1"/>
    </source>
</evidence>
<proteinExistence type="predicted"/>
<dbReference type="Proteomes" id="UP001238805">
    <property type="component" value="Chromosome"/>
</dbReference>
<protein>
    <submittedName>
        <fullName evidence="1">Erythromycin esterase family protein</fullName>
    </submittedName>
</protein>
<dbReference type="Gene3D" id="3.40.1660.10">
    <property type="entry name" value="EreA-like (biosynthetic domain)"/>
    <property type="match status" value="1"/>
</dbReference>
<dbReference type="InterPro" id="IPR052036">
    <property type="entry name" value="Hydrolase/PRTase-associated"/>
</dbReference>
<accession>A0ABY8VSV4</accession>
<reference evidence="1 2" key="1">
    <citation type="submission" date="2023-05" db="EMBL/GenBank/DDBJ databases">
        <title>Corynebacterium suedekumii sp. nov. and Corynebacterium breve sp. nov. isolated from raw cow's milk.</title>
        <authorList>
            <person name="Baer M.K."/>
            <person name="Mehl L."/>
            <person name="Hellmuth R."/>
            <person name="Marke G."/>
            <person name="Lipski A."/>
        </authorList>
    </citation>
    <scope>NUCLEOTIDE SEQUENCE [LARGE SCALE GENOMIC DNA]</scope>
    <source>
        <strain evidence="1 2">LM112</strain>
    </source>
</reference>
<dbReference type="CDD" id="cd14728">
    <property type="entry name" value="Ere-like"/>
    <property type="match status" value="1"/>
</dbReference>
<dbReference type="InterPro" id="IPR007815">
    <property type="entry name" value="Emycin_Estase"/>
</dbReference>
<dbReference type="EMBL" id="CP126970">
    <property type="protein sequence ID" value="WIM70640.1"/>
    <property type="molecule type" value="Genomic_DNA"/>
</dbReference>
<dbReference type="Gene3D" id="3.30.1870.10">
    <property type="entry name" value="EreA-like, domain 2"/>
    <property type="match status" value="1"/>
</dbReference>
<dbReference type="Pfam" id="PF05139">
    <property type="entry name" value="Erythro_esteras"/>
    <property type="match status" value="1"/>
</dbReference>